<feature type="compositionally biased region" description="Basic and acidic residues" evidence="5">
    <location>
        <begin position="579"/>
        <end position="588"/>
    </location>
</feature>
<dbReference type="Pfam" id="PF19418">
    <property type="entry name" value="DEPDC5_CTD"/>
    <property type="match status" value="1"/>
</dbReference>
<name>A0A433D7Y3_9FUNG</name>
<dbReference type="InterPro" id="IPR000591">
    <property type="entry name" value="DEP_dom"/>
</dbReference>
<feature type="domain" description="DEP" evidence="6">
    <location>
        <begin position="1366"/>
        <end position="1441"/>
    </location>
</feature>
<feature type="compositionally biased region" description="Polar residues" evidence="5">
    <location>
        <begin position="953"/>
        <end position="965"/>
    </location>
</feature>
<dbReference type="InterPro" id="IPR048255">
    <property type="entry name" value="IML1_N"/>
</dbReference>
<feature type="region of interest" description="Disordered" evidence="5">
    <location>
        <begin position="432"/>
        <end position="452"/>
    </location>
</feature>
<evidence type="ECO:0000256" key="5">
    <source>
        <dbReference type="SAM" id="MobiDB-lite"/>
    </source>
</evidence>
<feature type="region of interest" description="Disordered" evidence="5">
    <location>
        <begin position="892"/>
        <end position="928"/>
    </location>
</feature>
<dbReference type="PROSITE" id="PS50186">
    <property type="entry name" value="DEP"/>
    <property type="match status" value="1"/>
</dbReference>
<dbReference type="InterPro" id="IPR036388">
    <property type="entry name" value="WH-like_DNA-bd_sf"/>
</dbReference>
<dbReference type="OrthoDB" id="39497at2759"/>
<dbReference type="EMBL" id="RBNI01005204">
    <property type="protein sequence ID" value="RUP46933.1"/>
    <property type="molecule type" value="Genomic_DNA"/>
</dbReference>
<comment type="subcellular location">
    <subcellularLocation>
        <location evidence="1">Vacuole membrane</location>
        <topology evidence="1">Peripheral membrane protein</topology>
    </subcellularLocation>
</comment>
<accession>A0A433D7Y3</accession>
<dbReference type="GO" id="GO:0035556">
    <property type="term" value="P:intracellular signal transduction"/>
    <property type="evidence" value="ECO:0007669"/>
    <property type="project" value="InterPro"/>
</dbReference>
<evidence type="ECO:0000313" key="8">
    <source>
        <dbReference type="Proteomes" id="UP000268093"/>
    </source>
</evidence>
<feature type="compositionally biased region" description="Polar residues" evidence="5">
    <location>
        <begin position="619"/>
        <end position="636"/>
    </location>
</feature>
<dbReference type="Proteomes" id="UP000268093">
    <property type="component" value="Unassembled WGS sequence"/>
</dbReference>
<feature type="region of interest" description="Disordered" evidence="5">
    <location>
        <begin position="760"/>
        <end position="782"/>
    </location>
</feature>
<feature type="compositionally biased region" description="Low complexity" evidence="5">
    <location>
        <begin position="1484"/>
        <end position="1497"/>
    </location>
</feature>
<reference evidence="7 8" key="1">
    <citation type="journal article" date="2018" name="New Phytol.">
        <title>Phylogenomics of Endogonaceae and evolution of mycorrhizas within Mucoromycota.</title>
        <authorList>
            <person name="Chang Y."/>
            <person name="Desiro A."/>
            <person name="Na H."/>
            <person name="Sandor L."/>
            <person name="Lipzen A."/>
            <person name="Clum A."/>
            <person name="Barry K."/>
            <person name="Grigoriev I.V."/>
            <person name="Martin F.M."/>
            <person name="Stajich J.E."/>
            <person name="Smith M.E."/>
            <person name="Bonito G."/>
            <person name="Spatafora J.W."/>
        </authorList>
    </citation>
    <scope>NUCLEOTIDE SEQUENCE [LARGE SCALE GENOMIC DNA]</scope>
    <source>
        <strain evidence="7 8">GMNB39</strain>
    </source>
</reference>
<comment type="caution">
    <text evidence="7">The sequence shown here is derived from an EMBL/GenBank/DDBJ whole genome shotgun (WGS) entry which is preliminary data.</text>
</comment>
<evidence type="ECO:0000256" key="4">
    <source>
        <dbReference type="ARBA" id="ARBA00021881"/>
    </source>
</evidence>
<dbReference type="InterPro" id="IPR045838">
    <property type="entry name" value="DEPDC5_CTD"/>
</dbReference>
<dbReference type="SUPFAM" id="SSF46785">
    <property type="entry name" value="Winged helix' DNA-binding domain"/>
    <property type="match status" value="1"/>
</dbReference>
<feature type="compositionally biased region" description="Low complexity" evidence="5">
    <location>
        <begin position="437"/>
        <end position="447"/>
    </location>
</feature>
<dbReference type="InterPro" id="IPR027244">
    <property type="entry name" value="IML1"/>
</dbReference>
<sequence>MATTPAWTKTCNLWVHAENTKPDVYVHPDYFSGIKEGQLLALYHPITPGAADTTPEERRCIVQVLAFEKQPQLRISISREIADKFHFLTPQVTHPNICVYPIEPDTVAAEHIELSLKDQYVGRADMWRLKQSMIGTCVYEGKQLRSKEGINAQVKKIYRKGKPDAIGWSVMQPPFGARTREIFNLARSLNCKKAYCGYVTDDTRLIFRSESAKFFIFLQMCKEMWDFDEDGELFFEKAVQSFLPDLFRQWNERGTNHIVSIVLFSRVFYSEHDAPEVVGDQAICYDEEGRQYRDFYKVIADWETRSDWMTVIVPLKEEFMQLQKEILMRYDARGYQVLCGQNSMAFDGNVLEAVNLALNPFDKHYIDRDLMRTGLSIVMVTPGSGKFKVARKLLRLTTERMTDNGIAMDLVCLGKVPLHLVPLFIFVAREPKDHSDGGSTTPTTPTSIKQPQLRMTAINPINTAANSAAVPPLPPKRDVWDPLYYDDDEPVSQTDMADALSSGLGLTFTDDHPSTEDLPPLQTFYTMPHWVDTSFYTGPTTRYVKLDKYAPRCKMYEMQMMGIMEHEIASISIPYLEDKVGEDSDNGKETGNGDEEDEENEAGEAHRITQQRYPRRANSIGSSRELSTIAPTTVITSPPRSPRRRKPRPPVPKSPRKPEKFDYDAYDDAVFSGPDSHRPYKFQPIASPTLSASSIHAGSSVSGTSNQRRSMDATEMLLRTEAVELDVSKQSRSAPKTSFFPIVPKISEFIQDRLPFPDMSGGGANKDGPSTMVSPPQGGGTAEGSFFRTWQGATPSYATLSGRRSMDAMSSSRGADFFSNANAGTTVPRKGSARRNTATTLLLEGRGTALHGIVAGGTPESGAMIIEKTSAAPTAQEDESVVMSSSTVQAMAIPNNSRENRRNPSTRDPTPSPGGAGSFPSASSSFGKDRPSRFLIAARASPGRAIQPRHTTKQATTINPSNPSKNVYPFTSHLRRWQHALPTPSPSETPTSETPIVHWQSMCTPACLPLTTDYFPSDEELAEFYTQFAYAVSVSDDVNLYQAGDLSDQKNMENLITELMSQRLAQGFQFIVPDAVAQYARKMSGSISKDLLLGGGASVISDSHGDGVSNGSTMNPPNTLMKSVGEILQDGGLEAKQSITISALPYYLSMGHHVHKIDYDASGRNVQVKRYVRIINYNVTPMNYKCVVWPRQLDGYRSKDVTFSYPNLKYPWNYLDHLVAGYQHDLTDNLRYWRSRFVLIPMETLPTTPPPGALATPGLDEEELRLEYFQSFLQVFKKAKWSTPQEREEMRQRKKKELSLYIVLKYTTMDLSAHISNEVRHARVVAEEAASGVPSSPRRTSITSLDSQPLNRDATLSAIALAMQSPVTGIKMHNQRWHVRLFESVFMGNEFVEWLIREFADVDTREDAVTFGNQLMERGLFEHSLRKHKFLDGHYFYQFKGDYAPKMRNWFGGSKKATAPNPAPSPLIQKDFGTVSEKPKLQIMTSPRPSSSTSSMTDPKNDQPLTFEMSKKMIIDVDEKKRSDRREMAILHYDAVHNIHNCYHFQLNWNGCTAQLIDDMLRSWVRMAERCGLKLVEASVDQAYTDTENGNPFQCPVPISLAVPPPDISTSMRRLHPQIEIPRLFFETELVKHHGFVLDVEADSRFPEGVKLEYTYLKTEYHYDQYVHVSGVAFIQVAPPGEGFFWVNNRLLTSHTPALQLPTSVVNAPPHPDVLRLNFEEFCSNEERLKEFWELTLNKLSTRPGMAWILKNQQPDVVVAGLEIDAVTPVSEPLSEVVTPASEPLSEEDDEGDEMDKHGKLQ</sequence>
<dbReference type="CDD" id="cd04449">
    <property type="entry name" value="DEP_DEPDC5-like"/>
    <property type="match status" value="1"/>
</dbReference>
<dbReference type="Gene3D" id="1.10.10.10">
    <property type="entry name" value="Winged helix-like DNA-binding domain superfamily/Winged helix DNA-binding domain"/>
    <property type="match status" value="1"/>
</dbReference>
<dbReference type="SMART" id="SM00049">
    <property type="entry name" value="DEP"/>
    <property type="match status" value="1"/>
</dbReference>
<dbReference type="GO" id="GO:0010508">
    <property type="term" value="P:positive regulation of autophagy"/>
    <property type="evidence" value="ECO:0007669"/>
    <property type="project" value="TreeGrafter"/>
</dbReference>
<keyword evidence="8" id="KW-1185">Reference proteome</keyword>
<feature type="region of interest" description="Disordered" evidence="5">
    <location>
        <begin position="1483"/>
        <end position="1504"/>
    </location>
</feature>
<dbReference type="Pfam" id="PF12257">
    <property type="entry name" value="IML1"/>
    <property type="match status" value="1"/>
</dbReference>
<feature type="compositionally biased region" description="Acidic residues" evidence="5">
    <location>
        <begin position="1785"/>
        <end position="1794"/>
    </location>
</feature>
<dbReference type="InterPro" id="IPR036390">
    <property type="entry name" value="WH_DNA-bd_sf"/>
</dbReference>
<evidence type="ECO:0000313" key="7">
    <source>
        <dbReference type="EMBL" id="RUP46933.1"/>
    </source>
</evidence>
<feature type="region of interest" description="Disordered" evidence="5">
    <location>
        <begin position="579"/>
        <end position="663"/>
    </location>
</feature>
<protein>
    <recommendedName>
        <fullName evidence="3">Vacuolar membrane-associated protein IML1</fullName>
    </recommendedName>
    <alternativeName>
        <fullName evidence="4">Vacuolar membrane-associated protein iml1</fullName>
    </alternativeName>
</protein>
<dbReference type="PANTHER" id="PTHR13179:SF8">
    <property type="entry name" value="GATOR COMPLEX PROTEIN DEPDC5"/>
    <property type="match status" value="1"/>
</dbReference>
<dbReference type="GO" id="GO:0005774">
    <property type="term" value="C:vacuolar membrane"/>
    <property type="evidence" value="ECO:0007669"/>
    <property type="project" value="UniProtKB-SubCell"/>
</dbReference>
<dbReference type="GO" id="GO:0005096">
    <property type="term" value="F:GTPase activator activity"/>
    <property type="evidence" value="ECO:0007669"/>
    <property type="project" value="InterPro"/>
</dbReference>
<feature type="region of interest" description="Disordered" evidence="5">
    <location>
        <begin position="942"/>
        <end position="965"/>
    </location>
</feature>
<dbReference type="Pfam" id="PF00610">
    <property type="entry name" value="DEP"/>
    <property type="match status" value="1"/>
</dbReference>
<evidence type="ECO:0000256" key="2">
    <source>
        <dbReference type="ARBA" id="ARBA00005643"/>
    </source>
</evidence>
<evidence type="ECO:0000256" key="3">
    <source>
        <dbReference type="ARBA" id="ARBA00018529"/>
    </source>
</evidence>
<comment type="similarity">
    <text evidence="2">Belongs to the IML1 family.</text>
</comment>
<feature type="region of interest" description="Disordered" evidence="5">
    <location>
        <begin position="1772"/>
        <end position="1802"/>
    </location>
</feature>
<proteinExistence type="inferred from homology"/>
<dbReference type="PANTHER" id="PTHR13179">
    <property type="entry name" value="DEP DOMAIN CONTAINING PROTEIN 5"/>
    <property type="match status" value="1"/>
</dbReference>
<organism evidence="7 8">
    <name type="scientific">Jimgerdemannia flammicorona</name>
    <dbReference type="NCBI Taxonomy" id="994334"/>
    <lineage>
        <taxon>Eukaryota</taxon>
        <taxon>Fungi</taxon>
        <taxon>Fungi incertae sedis</taxon>
        <taxon>Mucoromycota</taxon>
        <taxon>Mucoromycotina</taxon>
        <taxon>Endogonomycetes</taxon>
        <taxon>Endogonales</taxon>
        <taxon>Endogonaceae</taxon>
        <taxon>Jimgerdemannia</taxon>
    </lineage>
</organism>
<gene>
    <name evidence="7" type="ORF">BC936DRAFT_146359</name>
</gene>
<dbReference type="GO" id="GO:1904262">
    <property type="term" value="P:negative regulation of TORC1 signaling"/>
    <property type="evidence" value="ECO:0007669"/>
    <property type="project" value="TreeGrafter"/>
</dbReference>
<evidence type="ECO:0000259" key="6">
    <source>
        <dbReference type="PROSITE" id="PS50186"/>
    </source>
</evidence>
<feature type="compositionally biased region" description="Acidic residues" evidence="5">
    <location>
        <begin position="592"/>
        <end position="602"/>
    </location>
</feature>
<dbReference type="GO" id="GO:1990130">
    <property type="term" value="C:GATOR1 complex"/>
    <property type="evidence" value="ECO:0007669"/>
    <property type="project" value="TreeGrafter"/>
</dbReference>
<evidence type="ECO:0000256" key="1">
    <source>
        <dbReference type="ARBA" id="ARBA00004148"/>
    </source>
</evidence>